<feature type="compositionally biased region" description="Basic and acidic residues" evidence="1">
    <location>
        <begin position="278"/>
        <end position="291"/>
    </location>
</feature>
<feature type="compositionally biased region" description="Polar residues" evidence="1">
    <location>
        <begin position="86"/>
        <end position="96"/>
    </location>
</feature>
<dbReference type="EMBL" id="JAUCMV010000001">
    <property type="protein sequence ID" value="KAK0426774.1"/>
    <property type="molecule type" value="Genomic_DNA"/>
</dbReference>
<dbReference type="Proteomes" id="UP001175271">
    <property type="component" value="Unassembled WGS sequence"/>
</dbReference>
<evidence type="ECO:0000313" key="2">
    <source>
        <dbReference type="EMBL" id="KAK0426774.1"/>
    </source>
</evidence>
<comment type="caution">
    <text evidence="2">The sequence shown here is derived from an EMBL/GenBank/DDBJ whole genome shotgun (WGS) entry which is preliminary data.</text>
</comment>
<feature type="compositionally biased region" description="Basic and acidic residues" evidence="1">
    <location>
        <begin position="323"/>
        <end position="333"/>
    </location>
</feature>
<feature type="compositionally biased region" description="Basic residues" evidence="1">
    <location>
        <begin position="240"/>
        <end position="250"/>
    </location>
</feature>
<proteinExistence type="predicted"/>
<feature type="compositionally biased region" description="Basic and acidic residues" evidence="1">
    <location>
        <begin position="257"/>
        <end position="271"/>
    </location>
</feature>
<feature type="region of interest" description="Disordered" evidence="1">
    <location>
        <begin position="122"/>
        <end position="207"/>
    </location>
</feature>
<feature type="compositionally biased region" description="Polar residues" evidence="1">
    <location>
        <begin position="1"/>
        <end position="23"/>
    </location>
</feature>
<protein>
    <submittedName>
        <fullName evidence="2">Uncharacterized protein</fullName>
    </submittedName>
</protein>
<reference evidence="2" key="1">
    <citation type="submission" date="2023-06" db="EMBL/GenBank/DDBJ databases">
        <title>Genomic analysis of the entomopathogenic nematode Steinernema hermaphroditum.</title>
        <authorList>
            <person name="Schwarz E.M."/>
            <person name="Heppert J.K."/>
            <person name="Baniya A."/>
            <person name="Schwartz H.T."/>
            <person name="Tan C.-H."/>
            <person name="Antoshechkin I."/>
            <person name="Sternberg P.W."/>
            <person name="Goodrich-Blair H."/>
            <person name="Dillman A.R."/>
        </authorList>
    </citation>
    <scope>NUCLEOTIDE SEQUENCE</scope>
    <source>
        <strain evidence="2">PS9179</strain>
        <tissue evidence="2">Whole animal</tissue>
    </source>
</reference>
<feature type="region of interest" description="Disordered" evidence="1">
    <location>
        <begin position="238"/>
        <end position="333"/>
    </location>
</feature>
<dbReference type="AlphaFoldDB" id="A0AA39IPE8"/>
<feature type="region of interest" description="Disordered" evidence="1">
    <location>
        <begin position="86"/>
        <end position="107"/>
    </location>
</feature>
<evidence type="ECO:0000256" key="1">
    <source>
        <dbReference type="SAM" id="MobiDB-lite"/>
    </source>
</evidence>
<name>A0AA39IPE8_9BILA</name>
<feature type="compositionally biased region" description="Polar residues" evidence="1">
    <location>
        <begin position="295"/>
        <end position="314"/>
    </location>
</feature>
<accession>A0AA39IPE8</accession>
<organism evidence="2 3">
    <name type="scientific">Steinernema hermaphroditum</name>
    <dbReference type="NCBI Taxonomy" id="289476"/>
    <lineage>
        <taxon>Eukaryota</taxon>
        <taxon>Metazoa</taxon>
        <taxon>Ecdysozoa</taxon>
        <taxon>Nematoda</taxon>
        <taxon>Chromadorea</taxon>
        <taxon>Rhabditida</taxon>
        <taxon>Tylenchina</taxon>
        <taxon>Panagrolaimomorpha</taxon>
        <taxon>Strongyloidoidea</taxon>
        <taxon>Steinernematidae</taxon>
        <taxon>Steinernema</taxon>
    </lineage>
</organism>
<evidence type="ECO:0000313" key="3">
    <source>
        <dbReference type="Proteomes" id="UP001175271"/>
    </source>
</evidence>
<feature type="compositionally biased region" description="Basic and acidic residues" evidence="1">
    <location>
        <begin position="138"/>
        <end position="152"/>
    </location>
</feature>
<feature type="region of interest" description="Disordered" evidence="1">
    <location>
        <begin position="1"/>
        <end position="24"/>
    </location>
</feature>
<sequence length="451" mass="50215">MSSTTSPYGRTTSQCSPLTSSTAPRGLTVDEIQKLRRLFRYRQHISTPPTSREKFRCRMMSQCKKRLTSPSLARTFGTALYSTLRSTADPTKSPVSTRLKKFESTPPLDDDELTQFERITTKTKPALTRMRKHKKHYSTAEKKDVEEKKTDGSLKANETLLSRTSETTVEPKSVKQPNSTLLTKSPKKSQLIPKSSRKASSSETLGKVKKLNTAPSSCDVYIDEVDLSSPSTAYLQFSTHRQKEHTKKRNASAIYKSLEDERTTGGDDEKTQCTIEESTPKDESVSLKTTDESSSEGTEGKTTGNVSEMASSSVTTTSPSHLSSEHSSKDQEYVRNPNVEAIAAALHLVDYSVEKNLFADFLDAHEMVSINDYFKGQQSVNEHIIAIFDKAFNKMLSSETLAKNEETKKNLGVLNKDRSESRNHLLDALIAKKSSSTSSFVVLFFSKPSVQ</sequence>
<keyword evidence="3" id="KW-1185">Reference proteome</keyword>
<gene>
    <name evidence="2" type="ORF">QR680_009892</name>
</gene>
<feature type="compositionally biased region" description="Polar residues" evidence="1">
    <location>
        <begin position="159"/>
        <end position="183"/>
    </location>
</feature>